<organism evidence="2">
    <name type="scientific">Cacopsylla melanoneura</name>
    <dbReference type="NCBI Taxonomy" id="428564"/>
    <lineage>
        <taxon>Eukaryota</taxon>
        <taxon>Metazoa</taxon>
        <taxon>Ecdysozoa</taxon>
        <taxon>Arthropoda</taxon>
        <taxon>Hexapoda</taxon>
        <taxon>Insecta</taxon>
        <taxon>Pterygota</taxon>
        <taxon>Neoptera</taxon>
        <taxon>Paraneoptera</taxon>
        <taxon>Hemiptera</taxon>
        <taxon>Sternorrhyncha</taxon>
        <taxon>Psylloidea</taxon>
        <taxon>Psyllidae</taxon>
        <taxon>Psyllinae</taxon>
        <taxon>Cacopsylla</taxon>
    </lineage>
</organism>
<keyword evidence="1 2" id="KW-0560">Oxidoreductase</keyword>
<dbReference type="PROSITE" id="PS50292">
    <property type="entry name" value="PEROXIDASE_3"/>
    <property type="match status" value="1"/>
</dbReference>
<dbReference type="EMBL" id="HBUF01610840">
    <property type="protein sequence ID" value="CAG6778664.1"/>
    <property type="molecule type" value="Transcribed_RNA"/>
</dbReference>
<dbReference type="InterPro" id="IPR010255">
    <property type="entry name" value="Haem_peroxidase_sf"/>
</dbReference>
<name>A0A8D9F5R2_9HEMI</name>
<keyword evidence="1 2" id="KW-0575">Peroxidase</keyword>
<dbReference type="PANTHER" id="PTHR11475:SF134">
    <property type="entry name" value="LD42267P"/>
    <property type="match status" value="1"/>
</dbReference>
<dbReference type="PANTHER" id="PTHR11475">
    <property type="entry name" value="OXIDASE/PEROXIDASE"/>
    <property type="match status" value="1"/>
</dbReference>
<dbReference type="SUPFAM" id="SSF48113">
    <property type="entry name" value="Heme-dependent peroxidases"/>
    <property type="match status" value="1"/>
</dbReference>
<dbReference type="GO" id="GO:0004601">
    <property type="term" value="F:peroxidase activity"/>
    <property type="evidence" value="ECO:0007669"/>
    <property type="project" value="UniProtKB-KW"/>
</dbReference>
<accession>A0A8D9F5R2</accession>
<dbReference type="Pfam" id="PF03098">
    <property type="entry name" value="An_peroxidase"/>
    <property type="match status" value="1"/>
</dbReference>
<evidence type="ECO:0000256" key="1">
    <source>
        <dbReference type="ARBA" id="ARBA00022559"/>
    </source>
</evidence>
<dbReference type="InterPro" id="IPR019791">
    <property type="entry name" value="Haem_peroxidase_animal"/>
</dbReference>
<evidence type="ECO:0000313" key="2">
    <source>
        <dbReference type="EMBL" id="CAG6778663.1"/>
    </source>
</evidence>
<reference evidence="2" key="1">
    <citation type="submission" date="2021-05" db="EMBL/GenBank/DDBJ databases">
        <authorList>
            <person name="Alioto T."/>
            <person name="Alioto T."/>
            <person name="Gomez Garrido J."/>
        </authorList>
    </citation>
    <scope>NUCLEOTIDE SEQUENCE</scope>
</reference>
<sequence length="150" mass="17207">MKVSFTFMVYLLFQYIKHLKDGYKHVDDIDLIVGGYLETPLLGSLFGPTFTYVLADQFYRWKFGDRNFFSFLGQPWSFTEAQYQEIIKTTTGWLFCEAGDAMEWVHINNINNIIPGNQLIVPCNVLHKFNYAVWADKTAGYGNGHKGLGG</sequence>
<dbReference type="InterPro" id="IPR037120">
    <property type="entry name" value="Haem_peroxidase_sf_animal"/>
</dbReference>
<dbReference type="GO" id="GO:0006979">
    <property type="term" value="P:response to oxidative stress"/>
    <property type="evidence" value="ECO:0007669"/>
    <property type="project" value="InterPro"/>
</dbReference>
<dbReference type="Gene3D" id="1.10.640.10">
    <property type="entry name" value="Haem peroxidase domain superfamily, animal type"/>
    <property type="match status" value="1"/>
</dbReference>
<dbReference type="EMBL" id="HBUF01610839">
    <property type="protein sequence ID" value="CAG6778663.1"/>
    <property type="molecule type" value="Transcribed_RNA"/>
</dbReference>
<protein>
    <submittedName>
        <fullName evidence="2">Peroxidase skpo-1</fullName>
    </submittedName>
</protein>
<dbReference type="AlphaFoldDB" id="A0A8D9F5R2"/>
<proteinExistence type="predicted"/>
<dbReference type="GO" id="GO:0020037">
    <property type="term" value="F:heme binding"/>
    <property type="evidence" value="ECO:0007669"/>
    <property type="project" value="InterPro"/>
</dbReference>